<dbReference type="Gene3D" id="2.60.40.1120">
    <property type="entry name" value="Carboxypeptidase-like, regulatory domain"/>
    <property type="match status" value="1"/>
</dbReference>
<sequence length="843" mass="89731">MDREIIPHAERRKSRETRRRRQGKPWGVSNLVRGGYFSCKGVSYMKKHKMLRTCAAVLALTAGMQLGFPAVSHGAEAAALQGVVKDAAGAPMPGVTVQLHTDYESHSVVTDTYGHYGFNEVYDEVSSLQVATPGYRAFAAKDVDVGGGGALDVHLTPYAGTEVGAWKAASQTSRHLVLLAGDGTVWTVGDNSDGQLGDGTTIDRYVLMQVPDLTDVVEVAAGEEFTLALKSDGTVWAWGDNGSGQLGDESGLDRWFPAEVPGLADVVSIAVGKYHALAADANGKVYGWGENYNGQLGVEPTGAAYVLKKPTLIPDLNGVTKVVAGDYFSAALSEGNVFTWGSDSFRQLGRMTDPYTNLYYKPLPATGVSDATLIAAADDSMLAAGGGTIWGWGNNDSGQLTYNFGASGKNEVSGIGTILSLAAGDRHSVAVTVTGAVYTWGGNGDGQLGRGSYPLTSPQPVTALNDAVSVSSGENTVFALRADGSFWYWGLGAGMEDILGLQERRYAPYLVPALEQLDVWSRTTVSGTVTDVANGSPIEGANVRVSWGEGGSTEMTTEADGTFAFQLPPYDNYNIVVEKDGYWSSTNDWFELAPGSVGATINPVLEVGIPRIELNGDPIVILKPGDPYVDAGYYSVTDDKDEELYVEVSGAVNAAEPGVYRIEYTVEDSDGYVTTVYRTVLVLSDDPEPAASEATFIDTLPIESVIDGTLFWRVDEGTAPETYYIVVADGDRNIQYSLGEVEVNEAGLYSFRLPDWIESAESNAFIGILAGAHKASYVPIADAATPEDVFAQVRTAADRAGDGFRMDDAAAFLRYAPDLTGDGSFDRIDVTLLLRAIPSIAFE</sequence>
<dbReference type="Pfam" id="PF13620">
    <property type="entry name" value="CarboxypepD_reg"/>
    <property type="match status" value="2"/>
</dbReference>
<dbReference type="InterPro" id="IPR058923">
    <property type="entry name" value="RCC1-like_dom"/>
</dbReference>
<proteinExistence type="predicted"/>
<evidence type="ECO:0000256" key="2">
    <source>
        <dbReference type="SAM" id="MobiDB-lite"/>
    </source>
</evidence>
<dbReference type="PROSITE" id="PS50012">
    <property type="entry name" value="RCC1_3"/>
    <property type="match status" value="6"/>
</dbReference>
<evidence type="ECO:0000256" key="1">
    <source>
        <dbReference type="ARBA" id="ARBA00022737"/>
    </source>
</evidence>
<dbReference type="Gene3D" id="2.130.10.30">
    <property type="entry name" value="Regulator of chromosome condensation 1/beta-lactamase-inhibitor protein II"/>
    <property type="match status" value="2"/>
</dbReference>
<gene>
    <name evidence="5" type="ORF">FE782_14780</name>
</gene>
<dbReference type="InterPro" id="IPR032179">
    <property type="entry name" value="Cry22Aa_Ig-like"/>
</dbReference>
<organism evidence="5 6">
    <name type="scientific">Paenibacillus antri</name>
    <dbReference type="NCBI Taxonomy" id="2582848"/>
    <lineage>
        <taxon>Bacteria</taxon>
        <taxon>Bacillati</taxon>
        <taxon>Bacillota</taxon>
        <taxon>Bacilli</taxon>
        <taxon>Bacillales</taxon>
        <taxon>Paenibacillaceae</taxon>
        <taxon>Paenibacillus</taxon>
    </lineage>
</organism>
<feature type="compositionally biased region" description="Basic residues" evidence="2">
    <location>
        <begin position="10"/>
        <end position="23"/>
    </location>
</feature>
<reference evidence="5 6" key="1">
    <citation type="submission" date="2019-05" db="EMBL/GenBank/DDBJ databases">
        <authorList>
            <person name="Narsing Rao M.P."/>
            <person name="Li W.J."/>
        </authorList>
    </citation>
    <scope>NUCLEOTIDE SEQUENCE [LARGE SCALE GENOMIC DNA]</scope>
    <source>
        <strain evidence="5 6">SYSU_K30003</strain>
    </source>
</reference>
<dbReference type="AlphaFoldDB" id="A0A5R9GAM9"/>
<protein>
    <submittedName>
        <fullName evidence="5">DUF5011 domain-containing protein</fullName>
    </submittedName>
</protein>
<dbReference type="PANTHER" id="PTHR22870">
    <property type="entry name" value="REGULATOR OF CHROMOSOME CONDENSATION"/>
    <property type="match status" value="1"/>
</dbReference>
<dbReference type="SUPFAM" id="SSF49464">
    <property type="entry name" value="Carboxypeptidase regulatory domain-like"/>
    <property type="match status" value="2"/>
</dbReference>
<dbReference type="PROSITE" id="PS00626">
    <property type="entry name" value="RCC1_2"/>
    <property type="match status" value="1"/>
</dbReference>
<dbReference type="InterPro" id="IPR051210">
    <property type="entry name" value="Ub_ligase/GEF_domain"/>
</dbReference>
<keyword evidence="1" id="KW-0677">Repeat</keyword>
<evidence type="ECO:0000313" key="6">
    <source>
        <dbReference type="Proteomes" id="UP000309676"/>
    </source>
</evidence>
<dbReference type="SUPFAM" id="SSF50985">
    <property type="entry name" value="RCC1/BLIP-II"/>
    <property type="match status" value="2"/>
</dbReference>
<dbReference type="Proteomes" id="UP000309676">
    <property type="component" value="Unassembled WGS sequence"/>
</dbReference>
<accession>A0A5R9GAM9</accession>
<dbReference type="InterPro" id="IPR008969">
    <property type="entry name" value="CarboxyPept-like_regulatory"/>
</dbReference>
<dbReference type="EMBL" id="VCIW01000009">
    <property type="protein sequence ID" value="TLS51376.1"/>
    <property type="molecule type" value="Genomic_DNA"/>
</dbReference>
<feature type="region of interest" description="Disordered" evidence="2">
    <location>
        <begin position="1"/>
        <end position="26"/>
    </location>
</feature>
<dbReference type="Gene3D" id="2.60.40.10">
    <property type="entry name" value="Immunoglobulins"/>
    <property type="match status" value="1"/>
</dbReference>
<dbReference type="PRINTS" id="PR00633">
    <property type="entry name" value="RCCNDNSATION"/>
</dbReference>
<keyword evidence="6" id="KW-1185">Reference proteome</keyword>
<dbReference type="Pfam" id="PF25390">
    <property type="entry name" value="WD40_RLD"/>
    <property type="match status" value="1"/>
</dbReference>
<dbReference type="InterPro" id="IPR013783">
    <property type="entry name" value="Ig-like_fold"/>
</dbReference>
<comment type="caution">
    <text evidence="5">The sequence shown here is derived from an EMBL/GenBank/DDBJ whole genome shotgun (WGS) entry which is preliminary data.</text>
</comment>
<dbReference type="Pfam" id="PF16403">
    <property type="entry name" value="Bact_surface_Ig-like"/>
    <property type="match status" value="1"/>
</dbReference>
<feature type="domain" description="RCC1-like" evidence="4">
    <location>
        <begin position="215"/>
        <end position="515"/>
    </location>
</feature>
<evidence type="ECO:0000313" key="5">
    <source>
        <dbReference type="EMBL" id="TLS51376.1"/>
    </source>
</evidence>
<dbReference type="InterPro" id="IPR009091">
    <property type="entry name" value="RCC1/BLIP-II"/>
</dbReference>
<feature type="domain" description="Pesticidal crystal protein Cry22Aa Ig-like" evidence="3">
    <location>
        <begin position="612"/>
        <end position="682"/>
    </location>
</feature>
<dbReference type="InterPro" id="IPR000408">
    <property type="entry name" value="Reg_chr_condens"/>
</dbReference>
<name>A0A5R9GAM9_9BACL</name>
<evidence type="ECO:0000259" key="4">
    <source>
        <dbReference type="Pfam" id="PF25390"/>
    </source>
</evidence>
<dbReference type="PANTHER" id="PTHR22870:SF408">
    <property type="entry name" value="OS09G0560450 PROTEIN"/>
    <property type="match status" value="1"/>
</dbReference>
<evidence type="ECO:0000259" key="3">
    <source>
        <dbReference type="Pfam" id="PF16403"/>
    </source>
</evidence>